<reference evidence="1 2" key="1">
    <citation type="journal article" date="2019" name="Commun. Biol.">
        <title>The bagworm genome reveals a unique fibroin gene that provides high tensile strength.</title>
        <authorList>
            <person name="Kono N."/>
            <person name="Nakamura H."/>
            <person name="Ohtoshi R."/>
            <person name="Tomita M."/>
            <person name="Numata K."/>
            <person name="Arakawa K."/>
        </authorList>
    </citation>
    <scope>NUCLEOTIDE SEQUENCE [LARGE SCALE GENOMIC DNA]</scope>
</reference>
<organism evidence="1 2">
    <name type="scientific">Eumeta variegata</name>
    <name type="common">Bagworm moth</name>
    <name type="synonym">Eumeta japonica</name>
    <dbReference type="NCBI Taxonomy" id="151549"/>
    <lineage>
        <taxon>Eukaryota</taxon>
        <taxon>Metazoa</taxon>
        <taxon>Ecdysozoa</taxon>
        <taxon>Arthropoda</taxon>
        <taxon>Hexapoda</taxon>
        <taxon>Insecta</taxon>
        <taxon>Pterygota</taxon>
        <taxon>Neoptera</taxon>
        <taxon>Endopterygota</taxon>
        <taxon>Lepidoptera</taxon>
        <taxon>Glossata</taxon>
        <taxon>Ditrysia</taxon>
        <taxon>Tineoidea</taxon>
        <taxon>Psychidae</taxon>
        <taxon>Oiketicinae</taxon>
        <taxon>Eumeta</taxon>
    </lineage>
</organism>
<evidence type="ECO:0000313" key="2">
    <source>
        <dbReference type="Proteomes" id="UP000299102"/>
    </source>
</evidence>
<comment type="caution">
    <text evidence="1">The sequence shown here is derived from an EMBL/GenBank/DDBJ whole genome shotgun (WGS) entry which is preliminary data.</text>
</comment>
<protein>
    <submittedName>
        <fullName evidence="1">Uncharacterized protein</fullName>
    </submittedName>
</protein>
<keyword evidence="2" id="KW-1185">Reference proteome</keyword>
<dbReference type="AlphaFoldDB" id="A0A4C1SBD9"/>
<evidence type="ECO:0000313" key="1">
    <source>
        <dbReference type="EMBL" id="GBO99165.1"/>
    </source>
</evidence>
<name>A0A4C1SBD9_EUMVA</name>
<proteinExistence type="predicted"/>
<sequence>MYVCGYRHLAEEFGSGKPKFKVNFKGACLPNPQTTTFQHQMGLLGEQFKDKCRFLQLLKMKITAIRYSNSLFGLFAIMHWKQQSKYMTLKPKS</sequence>
<dbReference type="Proteomes" id="UP000299102">
    <property type="component" value="Unassembled WGS sequence"/>
</dbReference>
<dbReference type="EMBL" id="BGZK01009726">
    <property type="protein sequence ID" value="GBO99165.1"/>
    <property type="molecule type" value="Genomic_DNA"/>
</dbReference>
<gene>
    <name evidence="1" type="ORF">EVAR_73347_1</name>
</gene>
<accession>A0A4C1SBD9</accession>